<dbReference type="FunFam" id="2.10.70.10:FF:000014">
    <property type="entry name" value="Membrane cofactor protein"/>
    <property type="match status" value="1"/>
</dbReference>
<dbReference type="InterPro" id="IPR035976">
    <property type="entry name" value="Sushi/SCR/CCP_sf"/>
</dbReference>
<name>A0A9F3W0S1_PYTBI</name>
<keyword evidence="2 7" id="KW-0732">Signal</keyword>
<feature type="domain" description="Sushi" evidence="8">
    <location>
        <begin position="154"/>
        <end position="219"/>
    </location>
</feature>
<evidence type="ECO:0000256" key="1">
    <source>
        <dbReference type="ARBA" id="ARBA00022659"/>
    </source>
</evidence>
<dbReference type="KEGG" id="pbi:103054975"/>
<evidence type="ECO:0000313" key="9">
    <source>
        <dbReference type="Proteomes" id="UP000695026"/>
    </source>
</evidence>
<sequence length="345" mass="37850">MLFPACQSRLPPWAWLLLPVLFLLPEAQGNCTSPEPPLYSSLNGGPLKESYPAGAVLTYHCIVGYEYIPGTESSITCLNTSKWSEVPVFCQGKKCRPPVIENGKGDTDGDVRLGGSVTFSCVHGFRLIGEATVNCILRNGRVDWNRDFPTCQHIPCPRPDTIPNGYFDPHPYDEYYTGSAVIYRCDRDFSLIGNSTITCIVEENGVNGKWNPPAPECKKVKCDQPEVENGKLSNLPKPSYTYNEGISFKCNSGYSAMGSLHIQCGANSSWVPAIPKCVKVISSTVQAFSTSRVTTPTTLHSEDKSTVTRETTQMSNTTSKGYTGYNKTAILGKLIILLALLYSCW</sequence>
<evidence type="ECO:0000259" key="8">
    <source>
        <dbReference type="PROSITE" id="PS50923"/>
    </source>
</evidence>
<evidence type="ECO:0000256" key="2">
    <source>
        <dbReference type="ARBA" id="ARBA00022729"/>
    </source>
</evidence>
<evidence type="ECO:0000256" key="4">
    <source>
        <dbReference type="ARBA" id="ARBA00023157"/>
    </source>
</evidence>
<feature type="signal peptide" evidence="7">
    <location>
        <begin position="1"/>
        <end position="29"/>
    </location>
</feature>
<keyword evidence="9" id="KW-1185">Reference proteome</keyword>
<dbReference type="OrthoDB" id="6127264at2759"/>
<feature type="domain" description="Sushi" evidence="8">
    <location>
        <begin position="93"/>
        <end position="153"/>
    </location>
</feature>
<evidence type="ECO:0000256" key="3">
    <source>
        <dbReference type="ARBA" id="ARBA00022737"/>
    </source>
</evidence>
<feature type="chain" id="PRO_5039907950" evidence="7">
    <location>
        <begin position="30"/>
        <end position="345"/>
    </location>
</feature>
<comment type="caution">
    <text evidence="6">Lacks conserved residue(s) required for the propagation of feature annotation.</text>
</comment>
<evidence type="ECO:0000256" key="6">
    <source>
        <dbReference type="PROSITE-ProRule" id="PRU00302"/>
    </source>
</evidence>
<dbReference type="PROSITE" id="PS50923">
    <property type="entry name" value="SUSHI"/>
    <property type="match status" value="4"/>
</dbReference>
<gene>
    <name evidence="10" type="primary">LOC103054975</name>
</gene>
<dbReference type="Pfam" id="PF00084">
    <property type="entry name" value="Sushi"/>
    <property type="match status" value="4"/>
</dbReference>
<dbReference type="Gene3D" id="2.10.70.10">
    <property type="entry name" value="Complement Module, domain 1"/>
    <property type="match status" value="4"/>
</dbReference>
<feature type="disulfide bond" evidence="6">
    <location>
        <begin position="250"/>
        <end position="277"/>
    </location>
</feature>
<keyword evidence="4 6" id="KW-1015">Disulfide bond</keyword>
<dbReference type="PANTHER" id="PTHR19325:SF570">
    <property type="entry name" value="COMPLEMENT COMPONENT 4 BINDING PROTEIN, MEMBRANE"/>
    <property type="match status" value="1"/>
</dbReference>
<feature type="domain" description="Sushi" evidence="8">
    <location>
        <begin position="220"/>
        <end position="279"/>
    </location>
</feature>
<protein>
    <submittedName>
        <fullName evidence="10">Membrane cofactor protein</fullName>
    </submittedName>
</protein>
<organism evidence="9 10">
    <name type="scientific">Python bivittatus</name>
    <name type="common">Burmese python</name>
    <name type="synonym">Python molurus bivittatus</name>
    <dbReference type="NCBI Taxonomy" id="176946"/>
    <lineage>
        <taxon>Eukaryota</taxon>
        <taxon>Metazoa</taxon>
        <taxon>Chordata</taxon>
        <taxon>Craniata</taxon>
        <taxon>Vertebrata</taxon>
        <taxon>Euteleostomi</taxon>
        <taxon>Lepidosauria</taxon>
        <taxon>Squamata</taxon>
        <taxon>Bifurcata</taxon>
        <taxon>Unidentata</taxon>
        <taxon>Episquamata</taxon>
        <taxon>Toxicofera</taxon>
        <taxon>Serpentes</taxon>
        <taxon>Henophidia</taxon>
        <taxon>Pythonidae</taxon>
        <taxon>Python</taxon>
    </lineage>
</organism>
<accession>A0A9F3W0S1</accession>
<feature type="disulfide bond" evidence="6">
    <location>
        <begin position="156"/>
        <end position="199"/>
    </location>
</feature>
<keyword evidence="3" id="KW-0677">Repeat</keyword>
<dbReference type="AlphaFoldDB" id="A0A9F3W0S1"/>
<dbReference type="OMA" id="AVELECY"/>
<dbReference type="Proteomes" id="UP000695026">
    <property type="component" value="Unplaced"/>
</dbReference>
<dbReference type="PANTHER" id="PTHR19325">
    <property type="entry name" value="COMPLEMENT COMPONENT-RELATED SUSHI DOMAIN-CONTAINING"/>
    <property type="match status" value="1"/>
</dbReference>
<dbReference type="RefSeq" id="XP_015744131.1">
    <property type="nucleotide sequence ID" value="XM_015888645.2"/>
</dbReference>
<evidence type="ECO:0000256" key="5">
    <source>
        <dbReference type="ARBA" id="ARBA00023180"/>
    </source>
</evidence>
<keyword evidence="5" id="KW-0325">Glycoprotein</keyword>
<dbReference type="InterPro" id="IPR050350">
    <property type="entry name" value="Compl-Cell_Adhes-Reg"/>
</dbReference>
<dbReference type="CDD" id="cd00033">
    <property type="entry name" value="CCP"/>
    <property type="match status" value="4"/>
</dbReference>
<evidence type="ECO:0000313" key="10">
    <source>
        <dbReference type="RefSeq" id="XP_015744131.1"/>
    </source>
</evidence>
<dbReference type="GeneID" id="103054975"/>
<feature type="domain" description="Sushi" evidence="8">
    <location>
        <begin position="29"/>
        <end position="92"/>
    </location>
</feature>
<dbReference type="SMART" id="SM00032">
    <property type="entry name" value="CCP"/>
    <property type="match status" value="4"/>
</dbReference>
<dbReference type="InterPro" id="IPR000436">
    <property type="entry name" value="Sushi_SCR_CCP_dom"/>
</dbReference>
<reference evidence="10" key="1">
    <citation type="submission" date="2025-08" db="UniProtKB">
        <authorList>
            <consortium name="RefSeq"/>
        </authorList>
    </citation>
    <scope>IDENTIFICATION</scope>
    <source>
        <tissue evidence="10">Liver</tissue>
    </source>
</reference>
<dbReference type="SUPFAM" id="SSF57535">
    <property type="entry name" value="Complement control module/SCR domain"/>
    <property type="match status" value="4"/>
</dbReference>
<proteinExistence type="predicted"/>
<keyword evidence="1 6" id="KW-0768">Sushi</keyword>
<evidence type="ECO:0000256" key="7">
    <source>
        <dbReference type="SAM" id="SignalP"/>
    </source>
</evidence>